<feature type="transmembrane region" description="Helical" evidence="15">
    <location>
        <begin position="115"/>
        <end position="132"/>
    </location>
</feature>
<dbReference type="PRINTS" id="PR01435">
    <property type="entry name" value="NPOXDRDTASE5"/>
</dbReference>
<dbReference type="OrthoDB" id="9768329at2"/>
<evidence type="ECO:0000256" key="7">
    <source>
        <dbReference type="ARBA" id="ARBA00022967"/>
    </source>
</evidence>
<feature type="transmembrane region" description="Helical" evidence="15">
    <location>
        <begin position="30"/>
        <end position="51"/>
    </location>
</feature>
<sequence>MNTWLWLIPAAPLFSAALIVLFGKHFPTRASGILASLSVLVSAVLTGMLWLSSDFNPAFHQQLWTWMAVGDWNVNIGLSVDRLSLVMMTVTSWVGFLIHLFSVPFMRRDFGERRYFCYLNLFVAGMLFFVMADNLILLYTGWEIMGLCSYGLISHYYNKEKNVYSGRKAFVVTRIGDTLLAIGILLTFTVFKTVNLNEIYTIASQQSMNLWLIGAICLLFLFGGMAKSAQFPFHVWLPESMAGPSTVSALIHAATMVTAGVYLIARNHVLFNLVPDVTWWVSLVGAFTAFYAATCALAQNDIKRILAYSTISQIGYMFAALGVGAYDLAIFHVIVHACFKALLFISSGVIIDMFNHDHDIRKMGGLGKRLPWLKWTYLAGSASLAALPVITASFFSKDAIIAATETGHLGWLLGALGLAGALFTSIYSFRMYFMVFNGENRTAFSEPRYLKNNGLPWQMKVSTGILAVGSIAIGWMQFPNEWSFGPHLFLPWIDSQLGTAPEIATSAGLMLQVVGSLVAIAGVWIAYILVKQELKQGHGIGNCQFLNSAWYIDDLSKLTVIRGFKGLSKLLETVIERWVLNQAIVKGIAAMLSHSGEAVSDVQSSQLSRYVIMMIAGSVLLLFYLV</sequence>
<dbReference type="AlphaFoldDB" id="A0A2S7VWA1"/>
<dbReference type="GO" id="GO:0012505">
    <property type="term" value="C:endomembrane system"/>
    <property type="evidence" value="ECO:0007669"/>
    <property type="project" value="UniProtKB-SubCell"/>
</dbReference>
<evidence type="ECO:0000256" key="10">
    <source>
        <dbReference type="ARBA" id="ARBA00023027"/>
    </source>
</evidence>
<organism evidence="19 20">
    <name type="scientific">Photobacterium angustum</name>
    <dbReference type="NCBI Taxonomy" id="661"/>
    <lineage>
        <taxon>Bacteria</taxon>
        <taxon>Pseudomonadati</taxon>
        <taxon>Pseudomonadota</taxon>
        <taxon>Gammaproteobacteria</taxon>
        <taxon>Vibrionales</taxon>
        <taxon>Vibrionaceae</taxon>
        <taxon>Photobacterium</taxon>
    </lineage>
</organism>
<evidence type="ECO:0000313" key="20">
    <source>
        <dbReference type="Proteomes" id="UP000238730"/>
    </source>
</evidence>
<comment type="caution">
    <text evidence="19">The sequence shown here is derived from an EMBL/GenBank/DDBJ whole genome shotgun (WGS) entry which is preliminary data.</text>
</comment>
<evidence type="ECO:0000256" key="2">
    <source>
        <dbReference type="ARBA" id="ARBA00012944"/>
    </source>
</evidence>
<feature type="domain" description="NADH-Ubiquinone oxidoreductase (complex I) chain 5 N-terminal" evidence="17">
    <location>
        <begin position="66"/>
        <end position="116"/>
    </location>
</feature>
<dbReference type="GO" id="GO:0016020">
    <property type="term" value="C:membrane"/>
    <property type="evidence" value="ECO:0007669"/>
    <property type="project" value="UniProtKB-SubCell"/>
</dbReference>
<keyword evidence="8" id="KW-0249">Electron transport</keyword>
<feature type="transmembrane region" description="Helical" evidence="15">
    <location>
        <begin position="305"/>
        <end position="323"/>
    </location>
</feature>
<keyword evidence="11" id="KW-0830">Ubiquinone</keyword>
<name>A0A2S7VWA1_PHOAN</name>
<accession>A0A2S7VWA1</accession>
<dbReference type="EC" id="7.1.1.2" evidence="2"/>
<evidence type="ECO:0000256" key="6">
    <source>
        <dbReference type="ARBA" id="ARBA00022692"/>
    </source>
</evidence>
<dbReference type="InterPro" id="IPR010934">
    <property type="entry name" value="NADH_DH_su5_C"/>
</dbReference>
<evidence type="ECO:0000259" key="18">
    <source>
        <dbReference type="Pfam" id="PF06455"/>
    </source>
</evidence>
<keyword evidence="10" id="KW-0520">NAD</keyword>
<comment type="catalytic activity">
    <reaction evidence="13">
        <text>a ubiquinone + NADH + 5 H(+)(in) = a ubiquinol + NAD(+) + 4 H(+)(out)</text>
        <dbReference type="Rhea" id="RHEA:29091"/>
        <dbReference type="Rhea" id="RHEA-COMP:9565"/>
        <dbReference type="Rhea" id="RHEA-COMP:9566"/>
        <dbReference type="ChEBI" id="CHEBI:15378"/>
        <dbReference type="ChEBI" id="CHEBI:16389"/>
        <dbReference type="ChEBI" id="CHEBI:17976"/>
        <dbReference type="ChEBI" id="CHEBI:57540"/>
        <dbReference type="ChEBI" id="CHEBI:57945"/>
        <dbReference type="EC" id="7.1.1.2"/>
    </reaction>
</comment>
<dbReference type="Proteomes" id="UP000238730">
    <property type="component" value="Unassembled WGS sequence"/>
</dbReference>
<keyword evidence="5" id="KW-0679">Respiratory chain</keyword>
<evidence type="ECO:0000256" key="4">
    <source>
        <dbReference type="ARBA" id="ARBA00022448"/>
    </source>
</evidence>
<dbReference type="EMBL" id="MSCJ01000001">
    <property type="protein sequence ID" value="PQJ66372.1"/>
    <property type="molecule type" value="Genomic_DNA"/>
</dbReference>
<evidence type="ECO:0000256" key="13">
    <source>
        <dbReference type="ARBA" id="ARBA00049551"/>
    </source>
</evidence>
<dbReference type="PANTHER" id="PTHR42829">
    <property type="entry name" value="NADH-UBIQUINONE OXIDOREDUCTASE CHAIN 5"/>
    <property type="match status" value="1"/>
</dbReference>
<feature type="transmembrane region" description="Helical" evidence="15">
    <location>
        <begin position="509"/>
        <end position="530"/>
    </location>
</feature>
<feature type="transmembrane region" description="Helical" evidence="15">
    <location>
        <begin position="457"/>
        <end position="478"/>
    </location>
</feature>
<evidence type="ECO:0000256" key="8">
    <source>
        <dbReference type="ARBA" id="ARBA00022982"/>
    </source>
</evidence>
<dbReference type="InterPro" id="IPR001750">
    <property type="entry name" value="ND/Mrp_TM"/>
</dbReference>
<feature type="transmembrane region" description="Helical" evidence="15">
    <location>
        <begin position="277"/>
        <end position="298"/>
    </location>
</feature>
<feature type="domain" description="NADH:quinone oxidoreductase/Mrp antiporter transmembrane" evidence="16">
    <location>
        <begin position="132"/>
        <end position="420"/>
    </location>
</feature>
<dbReference type="GO" id="GO:0003954">
    <property type="term" value="F:NADH dehydrogenase activity"/>
    <property type="evidence" value="ECO:0007669"/>
    <property type="project" value="TreeGrafter"/>
</dbReference>
<evidence type="ECO:0000256" key="15">
    <source>
        <dbReference type="SAM" id="Phobius"/>
    </source>
</evidence>
<evidence type="ECO:0000256" key="1">
    <source>
        <dbReference type="ARBA" id="ARBA00004127"/>
    </source>
</evidence>
<dbReference type="Gene3D" id="1.20.5.2700">
    <property type="match status" value="1"/>
</dbReference>
<protein>
    <recommendedName>
        <fullName evidence="3">NADH-ubiquinone oxidoreductase chain 5</fullName>
        <ecNumber evidence="2">7.1.1.2</ecNumber>
    </recommendedName>
</protein>
<feature type="transmembrane region" description="Helical" evidence="15">
    <location>
        <begin position="208"/>
        <end position="226"/>
    </location>
</feature>
<evidence type="ECO:0000256" key="11">
    <source>
        <dbReference type="ARBA" id="ARBA00023075"/>
    </source>
</evidence>
<keyword evidence="9 15" id="KW-1133">Transmembrane helix</keyword>
<comment type="subcellular location">
    <subcellularLocation>
        <location evidence="1">Endomembrane system</location>
        <topology evidence="1">Multi-pass membrane protein</topology>
    </subcellularLocation>
    <subcellularLocation>
        <location evidence="14">Membrane</location>
        <topology evidence="14">Multi-pass membrane protein</topology>
    </subcellularLocation>
</comment>
<keyword evidence="4" id="KW-0813">Transport</keyword>
<dbReference type="RefSeq" id="WP_105059761.1">
    <property type="nucleotide sequence ID" value="NZ_MSCJ01000001.1"/>
</dbReference>
<evidence type="ECO:0000259" key="17">
    <source>
        <dbReference type="Pfam" id="PF00662"/>
    </source>
</evidence>
<feature type="transmembrane region" description="Helical" evidence="15">
    <location>
        <begin position="138"/>
        <end position="157"/>
    </location>
</feature>
<feature type="transmembrane region" description="Helical" evidence="15">
    <location>
        <begin position="408"/>
        <end position="436"/>
    </location>
</feature>
<evidence type="ECO:0000256" key="12">
    <source>
        <dbReference type="ARBA" id="ARBA00023136"/>
    </source>
</evidence>
<dbReference type="Pfam" id="PF00361">
    <property type="entry name" value="Proton_antipo_M"/>
    <property type="match status" value="1"/>
</dbReference>
<dbReference type="GO" id="GO:0042773">
    <property type="term" value="P:ATP synthesis coupled electron transport"/>
    <property type="evidence" value="ECO:0007669"/>
    <property type="project" value="InterPro"/>
</dbReference>
<keyword evidence="6 14" id="KW-0812">Transmembrane</keyword>
<feature type="transmembrane region" description="Helical" evidence="15">
    <location>
        <begin position="83"/>
        <end position="103"/>
    </location>
</feature>
<evidence type="ECO:0000256" key="9">
    <source>
        <dbReference type="ARBA" id="ARBA00022989"/>
    </source>
</evidence>
<dbReference type="NCBIfam" id="NF005141">
    <property type="entry name" value="PRK06590.1"/>
    <property type="match status" value="1"/>
</dbReference>
<dbReference type="GO" id="GO:0015990">
    <property type="term" value="P:electron transport coupled proton transport"/>
    <property type="evidence" value="ECO:0007669"/>
    <property type="project" value="TreeGrafter"/>
</dbReference>
<dbReference type="Pfam" id="PF00662">
    <property type="entry name" value="Proton_antipo_N"/>
    <property type="match status" value="1"/>
</dbReference>
<evidence type="ECO:0000256" key="5">
    <source>
        <dbReference type="ARBA" id="ARBA00022660"/>
    </source>
</evidence>
<keyword evidence="7" id="KW-1278">Translocase</keyword>
<dbReference type="InterPro" id="IPR018393">
    <property type="entry name" value="NADHpl_OxRdtase_5_subgr"/>
</dbReference>
<gene>
    <name evidence="19" type="ORF">BTO08_02515</name>
</gene>
<proteinExistence type="predicted"/>
<dbReference type="PANTHER" id="PTHR42829:SF2">
    <property type="entry name" value="NADH-UBIQUINONE OXIDOREDUCTASE CHAIN 5"/>
    <property type="match status" value="1"/>
</dbReference>
<evidence type="ECO:0000256" key="3">
    <source>
        <dbReference type="ARBA" id="ARBA00021096"/>
    </source>
</evidence>
<feature type="transmembrane region" description="Helical" evidence="15">
    <location>
        <begin position="329"/>
        <end position="354"/>
    </location>
</feature>
<dbReference type="GO" id="GO:0008137">
    <property type="term" value="F:NADH dehydrogenase (ubiquinone) activity"/>
    <property type="evidence" value="ECO:0007669"/>
    <property type="project" value="UniProtKB-EC"/>
</dbReference>
<feature type="domain" description="NADH dehydrogenase subunit 5 C-terminal" evidence="18">
    <location>
        <begin position="427"/>
        <end position="623"/>
    </location>
</feature>
<feature type="transmembrane region" description="Helical" evidence="15">
    <location>
        <begin position="607"/>
        <end position="625"/>
    </location>
</feature>
<dbReference type="Pfam" id="PF06455">
    <property type="entry name" value="NADH5_C"/>
    <property type="match status" value="1"/>
</dbReference>
<dbReference type="InterPro" id="IPR001516">
    <property type="entry name" value="Proton_antipo_N"/>
</dbReference>
<evidence type="ECO:0000256" key="14">
    <source>
        <dbReference type="RuleBase" id="RU000320"/>
    </source>
</evidence>
<keyword evidence="12 15" id="KW-0472">Membrane</keyword>
<reference evidence="19 20" key="1">
    <citation type="submission" date="2016-12" db="EMBL/GenBank/DDBJ databases">
        <title>Diversity of luminous bacteria.</title>
        <authorList>
            <person name="Yoshizawa S."/>
            <person name="Kogure K."/>
        </authorList>
    </citation>
    <scope>NUCLEOTIDE SEQUENCE [LARGE SCALE GENOMIC DNA]</scope>
    <source>
        <strain evidence="19 20">LC1-200</strain>
    </source>
</reference>
<feature type="transmembrane region" description="Helical" evidence="15">
    <location>
        <begin position="375"/>
        <end position="396"/>
    </location>
</feature>
<feature type="transmembrane region" description="Helical" evidence="15">
    <location>
        <begin position="6"/>
        <end position="23"/>
    </location>
</feature>
<feature type="transmembrane region" description="Helical" evidence="15">
    <location>
        <begin position="169"/>
        <end position="188"/>
    </location>
</feature>
<feature type="transmembrane region" description="Helical" evidence="15">
    <location>
        <begin position="247"/>
        <end position="265"/>
    </location>
</feature>
<dbReference type="InterPro" id="IPR003945">
    <property type="entry name" value="NU5C-like"/>
</dbReference>
<dbReference type="PRINTS" id="PR01434">
    <property type="entry name" value="NADHDHGNASE5"/>
</dbReference>
<evidence type="ECO:0000259" key="16">
    <source>
        <dbReference type="Pfam" id="PF00361"/>
    </source>
</evidence>
<dbReference type="NCBIfam" id="TIGR01974">
    <property type="entry name" value="NDH_I_L"/>
    <property type="match status" value="1"/>
</dbReference>
<evidence type="ECO:0000313" key="19">
    <source>
        <dbReference type="EMBL" id="PQJ66372.1"/>
    </source>
</evidence>